<dbReference type="InterPro" id="IPR011006">
    <property type="entry name" value="CheY-like_superfamily"/>
</dbReference>
<keyword evidence="2" id="KW-0963">Cytoplasm</keyword>
<keyword evidence="4" id="KW-0902">Two-component regulatory system</keyword>
<dbReference type="GO" id="GO:0000160">
    <property type="term" value="P:phosphorelay signal transduction system"/>
    <property type="evidence" value="ECO:0007669"/>
    <property type="project" value="UniProtKB-KW"/>
</dbReference>
<dbReference type="Pfam" id="PF12833">
    <property type="entry name" value="HTH_18"/>
    <property type="match status" value="1"/>
</dbReference>
<keyword evidence="3 8" id="KW-0597">Phosphoprotein</keyword>
<feature type="modified residue" description="4-aspartylphosphate" evidence="8">
    <location>
        <position position="55"/>
    </location>
</feature>
<dbReference type="SUPFAM" id="SSF46689">
    <property type="entry name" value="Homeodomain-like"/>
    <property type="match status" value="1"/>
</dbReference>
<evidence type="ECO:0000256" key="8">
    <source>
        <dbReference type="PROSITE-ProRule" id="PRU00169"/>
    </source>
</evidence>
<evidence type="ECO:0000256" key="7">
    <source>
        <dbReference type="ARBA" id="ARBA00023163"/>
    </source>
</evidence>
<dbReference type="Proteomes" id="UP000295636">
    <property type="component" value="Unassembled WGS sequence"/>
</dbReference>
<dbReference type="SMART" id="SM00342">
    <property type="entry name" value="HTH_ARAC"/>
    <property type="match status" value="1"/>
</dbReference>
<dbReference type="PRINTS" id="PR00032">
    <property type="entry name" value="HTHARAC"/>
</dbReference>
<dbReference type="EMBL" id="SMRT01000015">
    <property type="protein sequence ID" value="TDF93773.1"/>
    <property type="molecule type" value="Genomic_DNA"/>
</dbReference>
<dbReference type="OrthoDB" id="159632at2"/>
<dbReference type="GO" id="GO:0043565">
    <property type="term" value="F:sequence-specific DNA binding"/>
    <property type="evidence" value="ECO:0007669"/>
    <property type="project" value="InterPro"/>
</dbReference>
<dbReference type="AlphaFoldDB" id="A0A4R5KET2"/>
<evidence type="ECO:0000313" key="11">
    <source>
        <dbReference type="EMBL" id="TDF93773.1"/>
    </source>
</evidence>
<dbReference type="PANTHER" id="PTHR42713">
    <property type="entry name" value="HISTIDINE KINASE-RELATED"/>
    <property type="match status" value="1"/>
</dbReference>
<keyword evidence="12" id="KW-1185">Reference proteome</keyword>
<dbReference type="GO" id="GO:0003700">
    <property type="term" value="F:DNA-binding transcription factor activity"/>
    <property type="evidence" value="ECO:0007669"/>
    <property type="project" value="InterPro"/>
</dbReference>
<comment type="caution">
    <text evidence="11">The sequence shown here is derived from an EMBL/GenBank/DDBJ whole genome shotgun (WGS) entry which is preliminary data.</text>
</comment>
<evidence type="ECO:0000256" key="3">
    <source>
        <dbReference type="ARBA" id="ARBA00022553"/>
    </source>
</evidence>
<feature type="domain" description="HTH araC/xylS-type" evidence="9">
    <location>
        <begin position="139"/>
        <end position="240"/>
    </location>
</feature>
<dbReference type="CDD" id="cd17536">
    <property type="entry name" value="REC_YesN-like"/>
    <property type="match status" value="1"/>
</dbReference>
<dbReference type="Gene3D" id="1.10.10.60">
    <property type="entry name" value="Homeodomain-like"/>
    <property type="match status" value="2"/>
</dbReference>
<accession>A0A4R5KET2</accession>
<name>A0A4R5KET2_9BACL</name>
<evidence type="ECO:0000259" key="9">
    <source>
        <dbReference type="PROSITE" id="PS01124"/>
    </source>
</evidence>
<reference evidence="11 12" key="1">
    <citation type="submission" date="2019-03" db="EMBL/GenBank/DDBJ databases">
        <title>This is whole genome sequence of Paenibacillus sp MS74 strain.</title>
        <authorList>
            <person name="Trinh H.N."/>
        </authorList>
    </citation>
    <scope>NUCLEOTIDE SEQUENCE [LARGE SCALE GENOMIC DNA]</scope>
    <source>
        <strain evidence="11 12">MS74</strain>
    </source>
</reference>
<evidence type="ECO:0000256" key="6">
    <source>
        <dbReference type="ARBA" id="ARBA00023125"/>
    </source>
</evidence>
<dbReference type="SMART" id="SM00448">
    <property type="entry name" value="REC"/>
    <property type="match status" value="1"/>
</dbReference>
<dbReference type="GO" id="GO:0005737">
    <property type="term" value="C:cytoplasm"/>
    <property type="evidence" value="ECO:0007669"/>
    <property type="project" value="UniProtKB-SubCell"/>
</dbReference>
<gene>
    <name evidence="11" type="ORF">E1757_25610</name>
</gene>
<evidence type="ECO:0000259" key="10">
    <source>
        <dbReference type="PROSITE" id="PS50110"/>
    </source>
</evidence>
<sequence>MYKLLIADDEYEIRNGLSNYFPWGEVGFEVVLLAENGVQAIEYTENHEVDVLLCDIRMPLLTGIDVARELFLKKSPVKVIFLSGYKDFEFAQQALIYGVKNYIVKPTKYDELMNIFMNIREELNQERKKSAEPEGCVADKVIAVIKKYVLERYRDAALEEAAELVHMSPYYVSKYFKQKTGENFSDFVMSVKMEKAAQFLKEIDYKTYEISDMIGYSNPKNFTRTFKKYFGKSPREFRNAE</sequence>
<dbReference type="InterPro" id="IPR009057">
    <property type="entry name" value="Homeodomain-like_sf"/>
</dbReference>
<keyword evidence="7" id="KW-0804">Transcription</keyword>
<evidence type="ECO:0000256" key="2">
    <source>
        <dbReference type="ARBA" id="ARBA00022490"/>
    </source>
</evidence>
<dbReference type="InterPro" id="IPR018060">
    <property type="entry name" value="HTH_AraC"/>
</dbReference>
<dbReference type="InterPro" id="IPR001789">
    <property type="entry name" value="Sig_transdc_resp-reg_receiver"/>
</dbReference>
<keyword evidence="6" id="KW-0238">DNA-binding</keyword>
<organism evidence="11 12">
    <name type="scientific">Paenibacillus piri</name>
    <dbReference type="NCBI Taxonomy" id="2547395"/>
    <lineage>
        <taxon>Bacteria</taxon>
        <taxon>Bacillati</taxon>
        <taxon>Bacillota</taxon>
        <taxon>Bacilli</taxon>
        <taxon>Bacillales</taxon>
        <taxon>Paenibacillaceae</taxon>
        <taxon>Paenibacillus</taxon>
    </lineage>
</organism>
<dbReference type="SUPFAM" id="SSF52172">
    <property type="entry name" value="CheY-like"/>
    <property type="match status" value="1"/>
</dbReference>
<dbReference type="Gene3D" id="3.40.50.2300">
    <property type="match status" value="1"/>
</dbReference>
<proteinExistence type="predicted"/>
<dbReference type="PROSITE" id="PS50110">
    <property type="entry name" value="RESPONSE_REGULATORY"/>
    <property type="match status" value="1"/>
</dbReference>
<keyword evidence="5" id="KW-0805">Transcription regulation</keyword>
<evidence type="ECO:0000313" key="12">
    <source>
        <dbReference type="Proteomes" id="UP000295636"/>
    </source>
</evidence>
<protein>
    <submittedName>
        <fullName evidence="11">Response regulator</fullName>
    </submittedName>
</protein>
<dbReference type="Pfam" id="PF00072">
    <property type="entry name" value="Response_reg"/>
    <property type="match status" value="1"/>
</dbReference>
<comment type="subcellular location">
    <subcellularLocation>
        <location evidence="1">Cytoplasm</location>
    </subcellularLocation>
</comment>
<evidence type="ECO:0000256" key="1">
    <source>
        <dbReference type="ARBA" id="ARBA00004496"/>
    </source>
</evidence>
<dbReference type="PANTHER" id="PTHR42713:SF3">
    <property type="entry name" value="TRANSCRIPTIONAL REGULATORY PROTEIN HPTR"/>
    <property type="match status" value="1"/>
</dbReference>
<evidence type="ECO:0000256" key="5">
    <source>
        <dbReference type="ARBA" id="ARBA00023015"/>
    </source>
</evidence>
<dbReference type="RefSeq" id="WP_133233541.1">
    <property type="nucleotide sequence ID" value="NZ_SMRT01000015.1"/>
</dbReference>
<evidence type="ECO:0000256" key="4">
    <source>
        <dbReference type="ARBA" id="ARBA00023012"/>
    </source>
</evidence>
<dbReference type="InterPro" id="IPR020449">
    <property type="entry name" value="Tscrpt_reg_AraC-type_HTH"/>
</dbReference>
<dbReference type="PROSITE" id="PS01124">
    <property type="entry name" value="HTH_ARAC_FAMILY_2"/>
    <property type="match status" value="1"/>
</dbReference>
<feature type="domain" description="Response regulatory" evidence="10">
    <location>
        <begin position="3"/>
        <end position="120"/>
    </location>
</feature>
<dbReference type="InterPro" id="IPR051552">
    <property type="entry name" value="HptR"/>
</dbReference>